<proteinExistence type="inferred from homology"/>
<dbReference type="GO" id="GO:0005737">
    <property type="term" value="C:cytoplasm"/>
    <property type="evidence" value="ECO:0007669"/>
    <property type="project" value="TreeGrafter"/>
</dbReference>
<reference evidence="5 6" key="1">
    <citation type="submission" date="2019-01" db="EMBL/GenBank/DDBJ databases">
        <title>Draft Genome Sequences of Helcococcus ovis Strains Isolated from the Uterus and Vagina of Dairy Cows with Metritis.</title>
        <authorList>
            <person name="Cunha F."/>
            <person name="Jeon S.J."/>
            <person name="Kutzer P."/>
            <person name="Galvao K.N."/>
        </authorList>
    </citation>
    <scope>NUCLEOTIDE SEQUENCE [LARGE SCALE GENOMIC DNA]</scope>
    <source>
        <strain evidence="5 6">KG-37</strain>
    </source>
</reference>
<dbReference type="EMBL" id="SCFR01000029">
    <property type="protein sequence ID" value="TFF64790.1"/>
    <property type="molecule type" value="Genomic_DNA"/>
</dbReference>
<gene>
    <name evidence="5" type="ORF">EQF91_07150</name>
</gene>
<evidence type="ECO:0000256" key="1">
    <source>
        <dbReference type="ARBA" id="ARBA00006964"/>
    </source>
</evidence>
<organism evidence="5 6">
    <name type="scientific">Helcococcus ovis</name>
    <dbReference type="NCBI Taxonomy" id="72026"/>
    <lineage>
        <taxon>Bacteria</taxon>
        <taxon>Bacillati</taxon>
        <taxon>Bacillota</taxon>
        <taxon>Tissierellia</taxon>
        <taxon>Tissierellales</taxon>
        <taxon>Peptoniphilaceae</taxon>
        <taxon>Helcococcus</taxon>
    </lineage>
</organism>
<dbReference type="FunFam" id="3.40.1390.30:FF:000001">
    <property type="entry name" value="GTP cyclohydrolase 1 type 2"/>
    <property type="match status" value="1"/>
</dbReference>
<evidence type="ECO:0000256" key="4">
    <source>
        <dbReference type="PIRSR" id="PIRSR602678-1"/>
    </source>
</evidence>
<dbReference type="GO" id="GO:0046872">
    <property type="term" value="F:metal ion binding"/>
    <property type="evidence" value="ECO:0007669"/>
    <property type="project" value="UniProtKB-KW"/>
</dbReference>
<dbReference type="RefSeq" id="WP_134743932.1">
    <property type="nucleotide sequence ID" value="NZ_CP119761.1"/>
</dbReference>
<evidence type="ECO:0000313" key="5">
    <source>
        <dbReference type="EMBL" id="TFF64790.1"/>
    </source>
</evidence>
<feature type="binding site" evidence="4">
    <location>
        <position position="103"/>
    </location>
    <ligand>
        <name>a divalent metal cation</name>
        <dbReference type="ChEBI" id="CHEBI:60240"/>
        <label>1</label>
    </ligand>
</feature>
<dbReference type="NCBIfam" id="TIGR00486">
    <property type="entry name" value="YbgI_SA1388"/>
    <property type="match status" value="1"/>
</dbReference>
<feature type="binding site" evidence="4">
    <location>
        <position position="217"/>
    </location>
    <ligand>
        <name>a divalent metal cation</name>
        <dbReference type="ChEBI" id="CHEBI:60240"/>
        <label>1</label>
    </ligand>
</feature>
<comment type="similarity">
    <text evidence="1">Belongs to the GTP cyclohydrolase I type 2/NIF3 family.</text>
</comment>
<evidence type="ECO:0000313" key="6">
    <source>
        <dbReference type="Proteomes" id="UP000297454"/>
    </source>
</evidence>
<dbReference type="InterPro" id="IPR036069">
    <property type="entry name" value="DUF34/NIF3_sf"/>
</dbReference>
<dbReference type="AlphaFoldDB" id="A0A4R9BZY1"/>
<dbReference type="InterPro" id="IPR002678">
    <property type="entry name" value="DUF34/NIF3"/>
</dbReference>
<accession>A0A4R9BZY1</accession>
<keyword evidence="3 4" id="KW-0479">Metal-binding</keyword>
<comment type="caution">
    <text evidence="5">The sequence shown here is derived from an EMBL/GenBank/DDBJ whole genome shotgun (WGS) entry which is preliminary data.</text>
</comment>
<name>A0A4R9BZY1_9FIRM</name>
<dbReference type="SUPFAM" id="SSF102705">
    <property type="entry name" value="NIF3 (NGG1p interacting factor 3)-like"/>
    <property type="match status" value="1"/>
</dbReference>
<feature type="binding site" evidence="4">
    <location>
        <position position="221"/>
    </location>
    <ligand>
        <name>a divalent metal cation</name>
        <dbReference type="ChEBI" id="CHEBI:60240"/>
        <label>1</label>
    </ligand>
</feature>
<sequence>MQIREIIVKFEKKHPLDLQEKWDNGGIQVGNKNDEVKNILCTLEITEESLDYAIQNGCNLIVSHHPIIFPNVNNIQFDDFKGKKIIKAIKNDICIYASHTASDVSGFNEFLFEKIGYKSEGKIILTEGGYGYGSIASVDDSLDKIVLNIKEGLGLDKVNFYNANNEISRIGFISGSGMDFINEAISLGVDLFITGDVTHHVAMDTLEKGCSILDISHEGSERLFADFAEAFLLNEKLPENVQIFKYYNDEKYLPKII</sequence>
<evidence type="ECO:0000256" key="2">
    <source>
        <dbReference type="ARBA" id="ARBA00022112"/>
    </source>
</evidence>
<dbReference type="PANTHER" id="PTHR13799">
    <property type="entry name" value="NGG1 INTERACTING FACTOR 3"/>
    <property type="match status" value="1"/>
</dbReference>
<evidence type="ECO:0000256" key="3">
    <source>
        <dbReference type="ARBA" id="ARBA00022723"/>
    </source>
</evidence>
<protein>
    <recommendedName>
        <fullName evidence="2">GTP cyclohydrolase 1 type 2 homolog</fullName>
    </recommendedName>
</protein>
<dbReference type="Proteomes" id="UP000297454">
    <property type="component" value="Unassembled WGS sequence"/>
</dbReference>
<dbReference type="PANTHER" id="PTHR13799:SF14">
    <property type="entry name" value="GTP CYCLOHYDROLASE 1 TYPE 2 HOMOLOG"/>
    <property type="match status" value="1"/>
</dbReference>
<dbReference type="Gene3D" id="3.40.1390.30">
    <property type="entry name" value="NIF3 (NGG1p interacting factor 3)-like"/>
    <property type="match status" value="2"/>
</dbReference>
<keyword evidence="6" id="KW-1185">Reference proteome</keyword>
<feature type="binding site" evidence="4">
    <location>
        <position position="65"/>
    </location>
    <ligand>
        <name>a divalent metal cation</name>
        <dbReference type="ChEBI" id="CHEBI:60240"/>
        <label>1</label>
    </ligand>
</feature>
<dbReference type="Pfam" id="PF01784">
    <property type="entry name" value="DUF34_NIF3"/>
    <property type="match status" value="1"/>
</dbReference>
<feature type="binding site" evidence="4">
    <location>
        <position position="64"/>
    </location>
    <ligand>
        <name>a divalent metal cation</name>
        <dbReference type="ChEBI" id="CHEBI:60240"/>
        <label>2</label>
    </ligand>
</feature>